<protein>
    <submittedName>
        <fullName evidence="1">Uncharacterized protein</fullName>
    </submittedName>
</protein>
<gene>
    <name evidence="1" type="ORF">ACFSFW_08965</name>
</gene>
<sequence>MYYHPFIYGHQGPPRTVLYPGYYSNITRHSVFPDPRTYYPAPYYRKLPEVDPTLFKESAEEMRILMMDASIMLAKLADSKEFAKQVMAAAQASNDKEVDRLLKSTGIKSNVKATFNPDGLNLQLEASVGGTKSSQLTIALRWR</sequence>
<dbReference type="EMBL" id="JBHUEK010000010">
    <property type="protein sequence ID" value="MFD1778797.1"/>
    <property type="molecule type" value="Genomic_DNA"/>
</dbReference>
<comment type="caution">
    <text evidence="1">The sequence shown here is derived from an EMBL/GenBank/DDBJ whole genome shotgun (WGS) entry which is preliminary data.</text>
</comment>
<keyword evidence="2" id="KW-1185">Reference proteome</keyword>
<organism evidence="1 2">
    <name type="scientific">Fredinandcohnia salidurans</name>
    <dbReference type="NCBI Taxonomy" id="2595041"/>
    <lineage>
        <taxon>Bacteria</taxon>
        <taxon>Bacillati</taxon>
        <taxon>Bacillota</taxon>
        <taxon>Bacilli</taxon>
        <taxon>Bacillales</taxon>
        <taxon>Bacillaceae</taxon>
        <taxon>Fredinandcohnia</taxon>
    </lineage>
</organism>
<dbReference type="Proteomes" id="UP001597227">
    <property type="component" value="Unassembled WGS sequence"/>
</dbReference>
<evidence type="ECO:0000313" key="2">
    <source>
        <dbReference type="Proteomes" id="UP001597227"/>
    </source>
</evidence>
<dbReference type="RefSeq" id="WP_388037330.1">
    <property type="nucleotide sequence ID" value="NZ_JBHUEK010000010.1"/>
</dbReference>
<proteinExistence type="predicted"/>
<dbReference type="InterPro" id="IPR058870">
    <property type="entry name" value="YuzC"/>
</dbReference>
<accession>A0ABW4MLB7</accession>
<reference evidence="2" key="1">
    <citation type="journal article" date="2019" name="Int. J. Syst. Evol. Microbiol.">
        <title>The Global Catalogue of Microorganisms (GCM) 10K type strain sequencing project: providing services to taxonomists for standard genome sequencing and annotation.</title>
        <authorList>
            <consortium name="The Broad Institute Genomics Platform"/>
            <consortium name="The Broad Institute Genome Sequencing Center for Infectious Disease"/>
            <person name="Wu L."/>
            <person name="Ma J."/>
        </authorList>
    </citation>
    <scope>NUCLEOTIDE SEQUENCE [LARGE SCALE GENOMIC DNA]</scope>
    <source>
        <strain evidence="2">CCUG 15531</strain>
    </source>
</reference>
<evidence type="ECO:0000313" key="1">
    <source>
        <dbReference type="EMBL" id="MFD1778797.1"/>
    </source>
</evidence>
<dbReference type="Pfam" id="PF26344">
    <property type="entry name" value="YuzC"/>
    <property type="match status" value="1"/>
</dbReference>
<name>A0ABW4MLB7_9BACI</name>